<evidence type="ECO:0000313" key="9">
    <source>
        <dbReference type="Proteomes" id="UP000782843"/>
    </source>
</evidence>
<keyword evidence="3" id="KW-0808">Transferase</keyword>
<organism evidence="8 9">
    <name type="scientific">Candidatus Dojkabacteria bacterium</name>
    <dbReference type="NCBI Taxonomy" id="2099670"/>
    <lineage>
        <taxon>Bacteria</taxon>
        <taxon>Candidatus Dojkabacteria</taxon>
    </lineage>
</organism>
<dbReference type="Gene3D" id="3.40.1280.10">
    <property type="match status" value="1"/>
</dbReference>
<feature type="non-terminal residue" evidence="8">
    <location>
        <position position="156"/>
    </location>
</feature>
<name>A0A955L452_9BACT</name>
<evidence type="ECO:0000313" key="8">
    <source>
        <dbReference type="EMBL" id="MCA9382657.1"/>
    </source>
</evidence>
<dbReference type="InterPro" id="IPR029028">
    <property type="entry name" value="Alpha/beta_knot_MTases"/>
</dbReference>
<dbReference type="GO" id="GO:0008173">
    <property type="term" value="F:RNA methyltransferase activity"/>
    <property type="evidence" value="ECO:0007669"/>
    <property type="project" value="InterPro"/>
</dbReference>
<evidence type="ECO:0000259" key="7">
    <source>
        <dbReference type="Pfam" id="PF00588"/>
    </source>
</evidence>
<dbReference type="AlphaFoldDB" id="A0A955L452"/>
<evidence type="ECO:0000256" key="5">
    <source>
        <dbReference type="ARBA" id="ARBA00022694"/>
    </source>
</evidence>
<protein>
    <recommendedName>
        <fullName evidence="7">tRNA/rRNA methyltransferase SpoU type domain-containing protein</fullName>
    </recommendedName>
</protein>
<evidence type="ECO:0000256" key="1">
    <source>
        <dbReference type="ARBA" id="ARBA00022555"/>
    </source>
</evidence>
<dbReference type="InterPro" id="IPR033671">
    <property type="entry name" value="TrmH"/>
</dbReference>
<keyword evidence="6" id="KW-0694">RNA-binding</keyword>
<dbReference type="SUPFAM" id="SSF75217">
    <property type="entry name" value="alpha/beta knot"/>
    <property type="match status" value="1"/>
</dbReference>
<dbReference type="EMBL" id="JAGQLG010000197">
    <property type="protein sequence ID" value="MCA9382657.1"/>
    <property type="molecule type" value="Genomic_DNA"/>
</dbReference>
<dbReference type="Pfam" id="PF00588">
    <property type="entry name" value="SpoU_methylase"/>
    <property type="match status" value="2"/>
</dbReference>
<keyword evidence="4" id="KW-0949">S-adenosyl-L-methionine</keyword>
<sequence length="156" mass="17510">MLFVILDNIRSALNVGAIFRTCDGAGVDRLYLTGITAYPPHNKIPKTALGAEEFVDWEHHTDPLEVINHLKSGELTKLREMANHKSEFENSKIVNEPTEIVCFELTDKSISMYDYKFNSNTALVFGHEITGIDEGIVKQSDATVHIPMYGKKKSLN</sequence>
<feature type="domain" description="tRNA/rRNA methyltransferase SpoU type" evidence="7">
    <location>
        <begin position="2"/>
        <end position="76"/>
    </location>
</feature>
<comment type="caution">
    <text evidence="8">The sequence shown here is derived from an EMBL/GenBank/DDBJ whole genome shotgun (WGS) entry which is preliminary data.</text>
</comment>
<dbReference type="Proteomes" id="UP000782843">
    <property type="component" value="Unassembled WGS sequence"/>
</dbReference>
<evidence type="ECO:0000256" key="4">
    <source>
        <dbReference type="ARBA" id="ARBA00022691"/>
    </source>
</evidence>
<dbReference type="InterPro" id="IPR029026">
    <property type="entry name" value="tRNA_m1G_MTases_N"/>
</dbReference>
<evidence type="ECO:0000256" key="3">
    <source>
        <dbReference type="ARBA" id="ARBA00022679"/>
    </source>
</evidence>
<reference evidence="8" key="1">
    <citation type="submission" date="2020-04" db="EMBL/GenBank/DDBJ databases">
        <authorList>
            <person name="Zhang T."/>
        </authorList>
    </citation>
    <scope>NUCLEOTIDE SEQUENCE</scope>
    <source>
        <strain evidence="8">HKST-UBA10</strain>
    </source>
</reference>
<accession>A0A955L452</accession>
<dbReference type="GO" id="GO:0000049">
    <property type="term" value="F:tRNA binding"/>
    <property type="evidence" value="ECO:0007669"/>
    <property type="project" value="UniProtKB-KW"/>
</dbReference>
<proteinExistence type="predicted"/>
<dbReference type="InterPro" id="IPR001537">
    <property type="entry name" value="SpoU_MeTrfase"/>
</dbReference>
<keyword evidence="2" id="KW-0489">Methyltransferase</keyword>
<dbReference type="GO" id="GO:0002938">
    <property type="term" value="P:tRNA guanine ribose methylation"/>
    <property type="evidence" value="ECO:0007669"/>
    <property type="project" value="TreeGrafter"/>
</dbReference>
<keyword evidence="1" id="KW-0820">tRNA-binding</keyword>
<reference evidence="8" key="2">
    <citation type="journal article" date="2021" name="Microbiome">
        <title>Successional dynamics and alternative stable states in a saline activated sludge microbial community over 9 years.</title>
        <authorList>
            <person name="Wang Y."/>
            <person name="Ye J."/>
            <person name="Ju F."/>
            <person name="Liu L."/>
            <person name="Boyd J.A."/>
            <person name="Deng Y."/>
            <person name="Parks D.H."/>
            <person name="Jiang X."/>
            <person name="Yin X."/>
            <person name="Woodcroft B.J."/>
            <person name="Tyson G.W."/>
            <person name="Hugenholtz P."/>
            <person name="Polz M.F."/>
            <person name="Zhang T."/>
        </authorList>
    </citation>
    <scope>NUCLEOTIDE SEQUENCE</scope>
    <source>
        <strain evidence="8">HKST-UBA10</strain>
    </source>
</reference>
<gene>
    <name evidence="8" type="ORF">KC660_04610</name>
</gene>
<evidence type="ECO:0000256" key="2">
    <source>
        <dbReference type="ARBA" id="ARBA00022603"/>
    </source>
</evidence>
<dbReference type="PANTHER" id="PTHR43453">
    <property type="entry name" value="RRNA METHYLASE-LIKE"/>
    <property type="match status" value="1"/>
</dbReference>
<feature type="domain" description="tRNA/rRNA methyltransferase SpoU type" evidence="7">
    <location>
        <begin position="97"/>
        <end position="156"/>
    </location>
</feature>
<evidence type="ECO:0000256" key="6">
    <source>
        <dbReference type="ARBA" id="ARBA00022884"/>
    </source>
</evidence>
<dbReference type="PANTHER" id="PTHR43453:SF1">
    <property type="entry name" value="TRNA_RRNA METHYLTRANSFERASE SPOU TYPE DOMAIN-CONTAINING PROTEIN"/>
    <property type="match status" value="1"/>
</dbReference>
<keyword evidence="5" id="KW-0819">tRNA processing</keyword>